<sequence>MCSSTALIAIVLAVSLPLPLQAHDIYSHLKDKSGASCCDDRDCQLAPYRFTVNGVQMLVAKRWIDVPSEKIQYLAIPGDTGETGGGHWCGLAYEPSGSALYLTRCAILPPQSASVQVDPP</sequence>
<dbReference type="KEGG" id="moc:BB934_40130"/>
<proteinExistence type="predicted"/>
<reference evidence="2" key="1">
    <citation type="submission" date="2016-07" db="EMBL/GenBank/DDBJ databases">
        <title>Microvirga ossetica sp. nov. a new species of rhizobia isolated from root nodules of the legume species Vicia alpestris Steven originated from North Ossetia region in the Caucasus.</title>
        <authorList>
            <person name="Safronova V.I."/>
            <person name="Kuznetsova I.G."/>
            <person name="Sazanova A.L."/>
            <person name="Belimov A."/>
            <person name="Andronov E."/>
            <person name="Osledkin Y.S."/>
            <person name="Onishchuk O.P."/>
            <person name="Kurchak O.N."/>
            <person name="Shaposhnikov A.I."/>
            <person name="Willems A."/>
            <person name="Tikhonovich I.A."/>
        </authorList>
    </citation>
    <scope>NUCLEOTIDE SEQUENCE [LARGE SCALE GENOMIC DNA]</scope>
    <source>
        <strain evidence="2">V5/3M</strain>
        <plasmid evidence="2">unnamed2</plasmid>
    </source>
</reference>
<organism evidence="2">
    <name type="scientific">Microvirga ossetica</name>
    <dbReference type="NCBI Taxonomy" id="1882682"/>
    <lineage>
        <taxon>Bacteria</taxon>
        <taxon>Pseudomonadati</taxon>
        <taxon>Pseudomonadota</taxon>
        <taxon>Alphaproteobacteria</taxon>
        <taxon>Hyphomicrobiales</taxon>
        <taxon>Methylobacteriaceae</taxon>
        <taxon>Microvirga</taxon>
    </lineage>
</organism>
<gene>
    <name evidence="2" type="ORF">BB934_40130</name>
</gene>
<evidence type="ECO:0000256" key="1">
    <source>
        <dbReference type="SAM" id="SignalP"/>
    </source>
</evidence>
<keyword evidence="2" id="KW-0614">Plasmid</keyword>
<protein>
    <submittedName>
        <fullName evidence="2">Uncharacterized protein</fullName>
    </submittedName>
</protein>
<dbReference type="EMBL" id="CP016619">
    <property type="protein sequence ID" value="ANY84415.1"/>
    <property type="molecule type" value="Genomic_DNA"/>
</dbReference>
<feature type="chain" id="PRO_5008536575" evidence="1">
    <location>
        <begin position="23"/>
        <end position="120"/>
    </location>
</feature>
<evidence type="ECO:0000313" key="2">
    <source>
        <dbReference type="EMBL" id="ANY84415.1"/>
    </source>
</evidence>
<dbReference type="AlphaFoldDB" id="A0A1B2EWS6"/>
<feature type="signal peptide" evidence="1">
    <location>
        <begin position="1"/>
        <end position="22"/>
    </location>
</feature>
<keyword evidence="1" id="KW-0732">Signal</keyword>
<name>A0A1B2EWS6_9HYPH</name>
<accession>A0A1B2EWS6</accession>
<geneLocation type="plasmid" evidence="2">
    <name>unnamed2</name>
</geneLocation>